<name>A0A7R9E7J7_9NEOP</name>
<reference evidence="2" key="1">
    <citation type="submission" date="2020-11" db="EMBL/GenBank/DDBJ databases">
        <authorList>
            <person name="Tran Van P."/>
        </authorList>
    </citation>
    <scope>NUCLEOTIDE SEQUENCE</scope>
</reference>
<proteinExistence type="predicted"/>
<feature type="compositionally biased region" description="Polar residues" evidence="1">
    <location>
        <begin position="54"/>
        <end position="70"/>
    </location>
</feature>
<feature type="region of interest" description="Disordered" evidence="1">
    <location>
        <begin position="35"/>
        <end position="70"/>
    </location>
</feature>
<evidence type="ECO:0000256" key="1">
    <source>
        <dbReference type="SAM" id="MobiDB-lite"/>
    </source>
</evidence>
<dbReference type="AlphaFoldDB" id="A0A7R9E7J7"/>
<sequence>MCIDYISEWTETSQDLKTEEVKPVNKEAAIRVFPTAASAEDPDAPLPVDASCWPGTSTEPQPGSTTAPSSAHLTFTRLCDEETWQRLAPDYTYKEYIAADDDITVWGTHDDVDIIIEQQESSDEEMEEEMEEEPEDIPTMKYVLKARDVYSRALKRQGASE</sequence>
<evidence type="ECO:0000313" key="2">
    <source>
        <dbReference type="EMBL" id="CAD7427573.1"/>
    </source>
</evidence>
<organism evidence="2">
    <name type="scientific">Timema monikensis</name>
    <dbReference type="NCBI Taxonomy" id="170555"/>
    <lineage>
        <taxon>Eukaryota</taxon>
        <taxon>Metazoa</taxon>
        <taxon>Ecdysozoa</taxon>
        <taxon>Arthropoda</taxon>
        <taxon>Hexapoda</taxon>
        <taxon>Insecta</taxon>
        <taxon>Pterygota</taxon>
        <taxon>Neoptera</taxon>
        <taxon>Polyneoptera</taxon>
        <taxon>Phasmatodea</taxon>
        <taxon>Timematodea</taxon>
        <taxon>Timematoidea</taxon>
        <taxon>Timematidae</taxon>
        <taxon>Timema</taxon>
    </lineage>
</organism>
<accession>A0A7R9E7J7</accession>
<dbReference type="EMBL" id="OB793489">
    <property type="protein sequence ID" value="CAD7427573.1"/>
    <property type="molecule type" value="Genomic_DNA"/>
</dbReference>
<protein>
    <submittedName>
        <fullName evidence="2">Uncharacterized protein</fullName>
    </submittedName>
</protein>
<gene>
    <name evidence="2" type="ORF">TMSB3V08_LOCUS4409</name>
</gene>